<organism evidence="1 2">
    <name type="scientific">Pseudomonas entomophila</name>
    <dbReference type="NCBI Taxonomy" id="312306"/>
    <lineage>
        <taxon>Bacteria</taxon>
        <taxon>Pseudomonadati</taxon>
        <taxon>Pseudomonadota</taxon>
        <taxon>Gammaproteobacteria</taxon>
        <taxon>Pseudomonadales</taxon>
        <taxon>Pseudomonadaceae</taxon>
        <taxon>Pseudomonas</taxon>
    </lineage>
</organism>
<evidence type="ECO:0000313" key="1">
    <source>
        <dbReference type="EMBL" id="AZL69192.1"/>
    </source>
</evidence>
<reference evidence="1 2" key="1">
    <citation type="submission" date="2018-12" db="EMBL/GenBank/DDBJ databases">
        <authorList>
            <person name="Li S."/>
            <person name="Yang R."/>
            <person name="Chen G."/>
            <person name="Zou L."/>
            <person name="Zhang C."/>
            <person name="Chen Y."/>
            <person name="Liu Z."/>
            <person name="Li Y."/>
            <person name="Yan Y."/>
            <person name="Huang M."/>
            <person name="Chen T."/>
        </authorList>
    </citation>
    <scope>NUCLEOTIDE SEQUENCE [LARGE SCALE GENOMIC DNA]</scope>
    <source>
        <strain evidence="1 2">1257</strain>
    </source>
</reference>
<accession>A0A3Q8U298</accession>
<name>A0A3Q8U298_9PSED</name>
<sequence length="117" mass="13100">MKRLIVNALTGEQLEVDCKCYRDENWVVLSLADFEDVPDGFFEFDPSVDIRPDPQGELDWAAAEIADAKDKLEAITFDDPNVPGTADDWKAYGRALRAWKEGAAGFPQVEQRPSRPA</sequence>
<gene>
    <name evidence="1" type="ORF">EJA05_16315</name>
</gene>
<dbReference type="KEGG" id="pory:EJA05_16315"/>
<dbReference type="AlphaFoldDB" id="A0A3Q8U298"/>
<dbReference type="EMBL" id="CP034338">
    <property type="protein sequence ID" value="AZL69192.1"/>
    <property type="molecule type" value="Genomic_DNA"/>
</dbReference>
<evidence type="ECO:0000313" key="2">
    <source>
        <dbReference type="Proteomes" id="UP000268230"/>
    </source>
</evidence>
<dbReference type="Proteomes" id="UP000268230">
    <property type="component" value="Chromosome"/>
</dbReference>
<protein>
    <recommendedName>
        <fullName evidence="3">Phage tail protein</fullName>
    </recommendedName>
</protein>
<dbReference type="OrthoDB" id="7016747at2"/>
<evidence type="ECO:0008006" key="3">
    <source>
        <dbReference type="Google" id="ProtNLM"/>
    </source>
</evidence>
<proteinExistence type="predicted"/>